<feature type="transmembrane region" description="Helical" evidence="5">
    <location>
        <begin position="92"/>
        <end position="119"/>
    </location>
</feature>
<feature type="transmembrane region" description="Helical" evidence="5">
    <location>
        <begin position="29"/>
        <end position="50"/>
    </location>
</feature>
<keyword evidence="8" id="KW-1185">Reference proteome</keyword>
<dbReference type="CDD" id="cd16917">
    <property type="entry name" value="HATPase_UhpB-NarQ-NarX-like"/>
    <property type="match status" value="1"/>
</dbReference>
<gene>
    <name evidence="7" type="ORF">CZ674_08115</name>
</gene>
<keyword evidence="5" id="KW-1133">Transmembrane helix</keyword>
<organism evidence="7 8">
    <name type="scientific">Agrococcus casei LMG 22410</name>
    <dbReference type="NCBI Taxonomy" id="1255656"/>
    <lineage>
        <taxon>Bacteria</taxon>
        <taxon>Bacillati</taxon>
        <taxon>Actinomycetota</taxon>
        <taxon>Actinomycetes</taxon>
        <taxon>Micrococcales</taxon>
        <taxon>Microbacteriaceae</taxon>
        <taxon>Agrococcus</taxon>
    </lineage>
</organism>
<evidence type="ECO:0000256" key="2">
    <source>
        <dbReference type="ARBA" id="ARBA00022777"/>
    </source>
</evidence>
<dbReference type="Gene3D" id="1.20.5.1930">
    <property type="match status" value="1"/>
</dbReference>
<name>A0A1R4G1N3_9MICO</name>
<dbReference type="SUPFAM" id="SSF55874">
    <property type="entry name" value="ATPase domain of HSP90 chaperone/DNA topoisomerase II/histidine kinase"/>
    <property type="match status" value="1"/>
</dbReference>
<accession>A0A1R4G1N3</accession>
<dbReference type="GO" id="GO:0000155">
    <property type="term" value="F:phosphorelay sensor kinase activity"/>
    <property type="evidence" value="ECO:0007669"/>
    <property type="project" value="InterPro"/>
</dbReference>
<dbReference type="Gene3D" id="3.30.565.10">
    <property type="entry name" value="Histidine kinase-like ATPase, C-terminal domain"/>
    <property type="match status" value="1"/>
</dbReference>
<keyword evidence="2 7" id="KW-0418">Kinase</keyword>
<proteinExistence type="predicted"/>
<feature type="transmembrane region" description="Helical" evidence="5">
    <location>
        <begin position="131"/>
        <end position="151"/>
    </location>
</feature>
<dbReference type="OrthoDB" id="5241784at2"/>
<keyword evidence="1" id="KW-0808">Transferase</keyword>
<evidence type="ECO:0000313" key="8">
    <source>
        <dbReference type="Proteomes" id="UP000195787"/>
    </source>
</evidence>
<dbReference type="Proteomes" id="UP000195787">
    <property type="component" value="Unassembled WGS sequence"/>
</dbReference>
<dbReference type="PANTHER" id="PTHR24421:SF63">
    <property type="entry name" value="SENSOR HISTIDINE KINASE DESK"/>
    <property type="match status" value="1"/>
</dbReference>
<dbReference type="GeneID" id="303173176"/>
<evidence type="ECO:0000256" key="3">
    <source>
        <dbReference type="ARBA" id="ARBA00023012"/>
    </source>
</evidence>
<reference evidence="7 8" key="1">
    <citation type="submission" date="2017-02" db="EMBL/GenBank/DDBJ databases">
        <authorList>
            <person name="Peterson S.W."/>
        </authorList>
    </citation>
    <scope>NUCLEOTIDE SEQUENCE [LARGE SCALE GENOMIC DNA]</scope>
    <source>
        <strain evidence="7 8">LMG 22410</strain>
    </source>
</reference>
<keyword evidence="5" id="KW-0472">Membrane</keyword>
<feature type="transmembrane region" description="Helical" evidence="5">
    <location>
        <begin position="157"/>
        <end position="178"/>
    </location>
</feature>
<dbReference type="EMBL" id="FUHU01000035">
    <property type="protein sequence ID" value="SJM61997.1"/>
    <property type="molecule type" value="Genomic_DNA"/>
</dbReference>
<evidence type="ECO:0000256" key="5">
    <source>
        <dbReference type="SAM" id="Phobius"/>
    </source>
</evidence>
<feature type="transmembrane region" description="Helical" evidence="5">
    <location>
        <begin position="59"/>
        <end position="80"/>
    </location>
</feature>
<dbReference type="InterPro" id="IPR011712">
    <property type="entry name" value="Sig_transdc_His_kin_sub3_dim/P"/>
</dbReference>
<dbReference type="AlphaFoldDB" id="A0A1R4G1N3"/>
<dbReference type="InterPro" id="IPR050482">
    <property type="entry name" value="Sensor_HK_TwoCompSys"/>
</dbReference>
<evidence type="ECO:0000256" key="1">
    <source>
        <dbReference type="ARBA" id="ARBA00022679"/>
    </source>
</evidence>
<evidence type="ECO:0000256" key="4">
    <source>
        <dbReference type="SAM" id="MobiDB-lite"/>
    </source>
</evidence>
<evidence type="ECO:0000259" key="6">
    <source>
        <dbReference type="Pfam" id="PF07730"/>
    </source>
</evidence>
<keyword evidence="5" id="KW-0812">Transmembrane</keyword>
<dbReference type="PANTHER" id="PTHR24421">
    <property type="entry name" value="NITRATE/NITRITE SENSOR PROTEIN NARX-RELATED"/>
    <property type="match status" value="1"/>
</dbReference>
<feature type="region of interest" description="Disordered" evidence="4">
    <location>
        <begin position="1"/>
        <end position="21"/>
    </location>
</feature>
<keyword evidence="3" id="KW-0902">Two-component regulatory system</keyword>
<feature type="domain" description="Signal transduction histidine kinase subgroup 3 dimerisation and phosphoacceptor" evidence="6">
    <location>
        <begin position="196"/>
        <end position="262"/>
    </location>
</feature>
<dbReference type="GO" id="GO:0046983">
    <property type="term" value="F:protein dimerization activity"/>
    <property type="evidence" value="ECO:0007669"/>
    <property type="project" value="InterPro"/>
</dbReference>
<dbReference type="Pfam" id="PF07730">
    <property type="entry name" value="HisKA_3"/>
    <property type="match status" value="1"/>
</dbReference>
<dbReference type="InterPro" id="IPR036890">
    <property type="entry name" value="HATPase_C_sf"/>
</dbReference>
<sequence length="378" mass="40151">MSTTDADATSAGSPVESPEPDARGPWERFGWLMAVIWMIFLIYPIIALVASTAPLAWRVVAWAALAAFALAYITGFVLGMRSGWGRVARPVAVIFPLLILFAAATSPAIGWSALGFLPFVMSYASYGMRGWWHWATSIASVVIVTAVLIGFGGHPAVLPIFVIVIILAVVNTINVWLISRSIRSEQLRVDLATSHERETISRDVHDLIGHSLTVVKLKAELAAKLVDRDPERAKRELAEIAELTGEAITGVRSTVTGLRASGLAEQLAASKAAVEMAGLEFEVEGAVDAMSPAQSLTASWILREATTNILRHAQASKAQVAFAPGTVVIDDDGVGIGDRPPSPSSNGMRGMVERASAAGATLTVGEAPHGGTRVQLQW</sequence>
<dbReference type="RefSeq" id="WP_086992040.1">
    <property type="nucleotide sequence ID" value="NZ_FUHU01000035.1"/>
</dbReference>
<feature type="compositionally biased region" description="Polar residues" evidence="4">
    <location>
        <begin position="1"/>
        <end position="12"/>
    </location>
</feature>
<evidence type="ECO:0000313" key="7">
    <source>
        <dbReference type="EMBL" id="SJM61997.1"/>
    </source>
</evidence>
<protein>
    <submittedName>
        <fullName evidence="7">Two-component system sensor kinase</fullName>
    </submittedName>
</protein>
<dbReference type="GO" id="GO:0016020">
    <property type="term" value="C:membrane"/>
    <property type="evidence" value="ECO:0007669"/>
    <property type="project" value="InterPro"/>
</dbReference>